<accession>A0A8J2SG02</accession>
<protein>
    <submittedName>
        <fullName evidence="2">Uncharacterized protein</fullName>
    </submittedName>
</protein>
<dbReference type="OrthoDB" id="2160176at2759"/>
<organism evidence="2 3">
    <name type="scientific">Pelagomonas calceolata</name>
    <dbReference type="NCBI Taxonomy" id="35677"/>
    <lineage>
        <taxon>Eukaryota</taxon>
        <taxon>Sar</taxon>
        <taxon>Stramenopiles</taxon>
        <taxon>Ochrophyta</taxon>
        <taxon>Pelagophyceae</taxon>
        <taxon>Pelagomonadales</taxon>
        <taxon>Pelagomonadaceae</taxon>
        <taxon>Pelagomonas</taxon>
    </lineage>
</organism>
<keyword evidence="1" id="KW-0732">Signal</keyword>
<evidence type="ECO:0000313" key="3">
    <source>
        <dbReference type="Proteomes" id="UP000789595"/>
    </source>
</evidence>
<feature type="signal peptide" evidence="1">
    <location>
        <begin position="1"/>
        <end position="17"/>
    </location>
</feature>
<name>A0A8J2SG02_9STRA</name>
<gene>
    <name evidence="2" type="ORF">PECAL_2P24080</name>
</gene>
<comment type="caution">
    <text evidence="2">The sequence shown here is derived from an EMBL/GenBank/DDBJ whole genome shotgun (WGS) entry which is preliminary data.</text>
</comment>
<dbReference type="Proteomes" id="UP000789595">
    <property type="component" value="Unassembled WGS sequence"/>
</dbReference>
<feature type="chain" id="PRO_5035202864" evidence="1">
    <location>
        <begin position="18"/>
        <end position="444"/>
    </location>
</feature>
<keyword evidence="3" id="KW-1185">Reference proteome</keyword>
<dbReference type="AlphaFoldDB" id="A0A8J2SG02"/>
<proteinExistence type="predicted"/>
<dbReference type="EMBL" id="CAKKNE010000002">
    <property type="protein sequence ID" value="CAH0369288.1"/>
    <property type="molecule type" value="Genomic_DNA"/>
</dbReference>
<sequence>MWRASLALAAVAAVVAASPPACRAGLGSFQVNISEVTRLRRRDDARRRRLDGVNHTHAVNHTTHKERVAQHRREWKLRKKSKHAAAEQARAENATCYAKNYADLEYHYCKKGCNVGALLDHFRDHGRGEGRSFGCVNISAAEKAKYGQVACPTDHHVGGCDDRLNVGRQGSRGVTCRPVGGNCACGRPADLDAAAARAGATHAQNATRICAYVRSYDGHKSVIGTMLQTMRAAARAAGTPVDLEVHLANTDRRLPLSPCFRRRVAFEASCVDQNASGSFEIHERFDDRYQRAEAAFRRRWGVKIKVFGYILTDLWLLEMRRRGGCDFIHVTNGDNIYHVDFFRHQLAVFNARPDVGSTAVDFFCHLLKRFQRVAFRIAAIDLGCMLVRPSAMRNVTFAVGLFEDGKPQPSQGRLHAADGFFAAELARRAPAVPIHDHGPLFFHF</sequence>
<reference evidence="2" key="1">
    <citation type="submission" date="2021-11" db="EMBL/GenBank/DDBJ databases">
        <authorList>
            <consortium name="Genoscope - CEA"/>
            <person name="William W."/>
        </authorList>
    </citation>
    <scope>NUCLEOTIDE SEQUENCE</scope>
</reference>
<evidence type="ECO:0000313" key="2">
    <source>
        <dbReference type="EMBL" id="CAH0369288.1"/>
    </source>
</evidence>
<evidence type="ECO:0000256" key="1">
    <source>
        <dbReference type="SAM" id="SignalP"/>
    </source>
</evidence>